<reference evidence="2 3" key="1">
    <citation type="submission" date="2014-08" db="EMBL/GenBank/DDBJ databases">
        <title>Complete genome of a marine bacteria Jeotgalibacillus malaysiensis.</title>
        <authorList>
            <person name="Yaakop A.S."/>
            <person name="Chan K.-G."/>
            <person name="Goh K.M."/>
        </authorList>
    </citation>
    <scope>NUCLEOTIDE SEQUENCE [LARGE SCALE GENOMIC DNA]</scope>
    <source>
        <strain evidence="2 3">D5</strain>
        <plasmid evidence="3">Plasmid</plasmid>
    </source>
</reference>
<feature type="region of interest" description="Disordered" evidence="1">
    <location>
        <begin position="210"/>
        <end position="229"/>
    </location>
</feature>
<keyword evidence="3" id="KW-1185">Reference proteome</keyword>
<geneLocation type="plasmid" evidence="3"/>
<protein>
    <submittedName>
        <fullName evidence="2">Uncharacterized protein</fullName>
    </submittedName>
</protein>
<evidence type="ECO:0000256" key="1">
    <source>
        <dbReference type="SAM" id="MobiDB-lite"/>
    </source>
</evidence>
<dbReference type="KEGG" id="jeo:JMA_38650"/>
<dbReference type="Proteomes" id="UP000031449">
    <property type="component" value="Plasmid unnamed"/>
</dbReference>
<dbReference type="BioCyc" id="JESP1508404:G14D9-13149-MONOMER"/>
<dbReference type="AlphaFoldDB" id="A0A0B5AX90"/>
<dbReference type="HOGENOM" id="CLU_1127893_0_0_9"/>
<dbReference type="OrthoDB" id="9909432at2"/>
<name>A0A0B5AX90_9BACL</name>
<organism evidence="2 3">
    <name type="scientific">Jeotgalibacillus malaysiensis</name>
    <dbReference type="NCBI Taxonomy" id="1508404"/>
    <lineage>
        <taxon>Bacteria</taxon>
        <taxon>Bacillati</taxon>
        <taxon>Bacillota</taxon>
        <taxon>Bacilli</taxon>
        <taxon>Bacillales</taxon>
        <taxon>Caryophanaceae</taxon>
        <taxon>Jeotgalibacillus</taxon>
    </lineage>
</organism>
<keyword evidence="2" id="KW-0614">Plasmid</keyword>
<proteinExistence type="predicted"/>
<sequence length="246" mass="29103">MKKMKMDVSKITRSVMNSYRKQSLPYQVKIEPFIKETYYKSYGVTISITFGDKKFEKRIRSIVNKRGLYLYCELKEENHGSYFKPDIRKRLFCTVKEMPNDRFFEVKMELFNVTNDMKHVPLLSKTPATRYFDNEYARDAFIEEVKPSIELFFQQHYRDYQGLVQEAEAPSIKEEANDKHLAGVEEAIDFLKDNPDLPQGLREPLEKKINQVRSKKSNEESVEQTQSREHEVEAIINALKLTHKIK</sequence>
<gene>
    <name evidence="2" type="ORF">JMA_38650</name>
</gene>
<evidence type="ECO:0000313" key="3">
    <source>
        <dbReference type="Proteomes" id="UP000031449"/>
    </source>
</evidence>
<accession>A0A0B5AX90</accession>
<dbReference type="EMBL" id="CP009417">
    <property type="protein sequence ID" value="AJD93183.1"/>
    <property type="molecule type" value="Genomic_DNA"/>
</dbReference>
<evidence type="ECO:0000313" key="2">
    <source>
        <dbReference type="EMBL" id="AJD93183.1"/>
    </source>
</evidence>